<sequence>MSRQAVLSLLRQQEGFVSGEELSRRLGLSRTAIWKAVDALRREGYTVEARTGLGYRLLEAPDAVTEPEIRHFLGETDRVGRTLVCLEEVDSTNLYAKQLAAEGAADGTVVVADRQTAGRGRLGRSFQSPGGRGIYLTALLRPNLPPERLSPVTAMAGVAVCRAVERLCKVSPGLKWPNDPVLEGKKLCGILTELSLEGETGRVQDLVLGIGINVSQRPEDFNPEVREIATSLAQALGRPMSRPALAAEVIREVDQLYAALAAGELEPYLAEYRRRCVNLGRTVRLLGPGGGETAEALDIDADFGLVVRTADGTVRSVRSGEVSVRGLYGYTE</sequence>
<feature type="binding site" evidence="5">
    <location>
        <position position="186"/>
    </location>
    <ligand>
        <name>biotin</name>
        <dbReference type="ChEBI" id="CHEBI:57586"/>
    </ligand>
</feature>
<dbReference type="InterPro" id="IPR004408">
    <property type="entry name" value="Biotin_CoA_COase_ligase"/>
</dbReference>
<dbReference type="PANTHER" id="PTHR12835:SF5">
    <property type="entry name" value="BIOTIN--PROTEIN LIGASE"/>
    <property type="match status" value="1"/>
</dbReference>
<feature type="binding site" evidence="5">
    <location>
        <begin position="91"/>
        <end position="93"/>
    </location>
    <ligand>
        <name>biotin</name>
        <dbReference type="ChEBI" id="CHEBI:57586"/>
    </ligand>
</feature>
<feature type="binding site" evidence="5">
    <location>
        <begin position="119"/>
        <end position="121"/>
    </location>
    <ligand>
        <name>biotin</name>
        <dbReference type="ChEBI" id="CHEBI:57586"/>
    </ligand>
</feature>
<dbReference type="InterPro" id="IPR003142">
    <property type="entry name" value="BPL_C"/>
</dbReference>
<feature type="binding site" evidence="5">
    <location>
        <position position="115"/>
    </location>
    <ligand>
        <name>biotin</name>
        <dbReference type="ChEBI" id="CHEBI:57586"/>
    </ligand>
</feature>
<evidence type="ECO:0000256" key="2">
    <source>
        <dbReference type="ARBA" id="ARBA00022741"/>
    </source>
</evidence>
<dbReference type="HAMAP" id="MF_00978">
    <property type="entry name" value="Bifunct_BirA"/>
    <property type="match status" value="1"/>
</dbReference>
<keyword evidence="5" id="KW-0805">Transcription regulation</keyword>
<dbReference type="InterPro" id="IPR030855">
    <property type="entry name" value="Bifunct_BirA"/>
</dbReference>
<dbReference type="SUPFAM" id="SSF55681">
    <property type="entry name" value="Class II aaRS and biotin synthetases"/>
    <property type="match status" value="1"/>
</dbReference>
<dbReference type="PANTHER" id="PTHR12835">
    <property type="entry name" value="BIOTIN PROTEIN LIGASE"/>
    <property type="match status" value="1"/>
</dbReference>
<dbReference type="Pfam" id="PF03099">
    <property type="entry name" value="BPL_LplA_LipB"/>
    <property type="match status" value="1"/>
</dbReference>
<comment type="caution">
    <text evidence="7">The sequence shown here is derived from an EMBL/GenBank/DDBJ whole genome shotgun (WGS) entry which is preliminary data.</text>
</comment>
<dbReference type="GO" id="GO:0004077">
    <property type="term" value="F:biotin--[biotin carboxyl-carrier protein] ligase activity"/>
    <property type="evidence" value="ECO:0007669"/>
    <property type="project" value="UniProtKB-UniRule"/>
</dbReference>
<dbReference type="NCBIfam" id="TIGR00121">
    <property type="entry name" value="birA_ligase"/>
    <property type="match status" value="1"/>
</dbReference>
<dbReference type="EMBL" id="DWZJ01000053">
    <property type="protein sequence ID" value="HJB13355.1"/>
    <property type="molecule type" value="Genomic_DNA"/>
</dbReference>
<keyword evidence="5" id="KW-0678">Repressor</keyword>
<evidence type="ECO:0000256" key="1">
    <source>
        <dbReference type="ARBA" id="ARBA00022598"/>
    </source>
</evidence>
<proteinExistence type="inferred from homology"/>
<keyword evidence="3 5" id="KW-0067">ATP-binding</keyword>
<dbReference type="EC" id="6.3.4.15" evidence="5"/>
<dbReference type="SUPFAM" id="SSF46785">
    <property type="entry name" value="Winged helix' DNA-binding domain"/>
    <property type="match status" value="1"/>
</dbReference>
<dbReference type="GO" id="GO:0006355">
    <property type="term" value="P:regulation of DNA-templated transcription"/>
    <property type="evidence" value="ECO:0007669"/>
    <property type="project" value="UniProtKB-UniRule"/>
</dbReference>
<dbReference type="Proteomes" id="UP000823824">
    <property type="component" value="Unassembled WGS sequence"/>
</dbReference>
<dbReference type="Gene3D" id="1.10.10.10">
    <property type="entry name" value="Winged helix-like DNA-binding domain superfamily/Winged helix DNA-binding domain"/>
    <property type="match status" value="1"/>
</dbReference>
<feature type="DNA-binding region" description="H-T-H motif" evidence="5">
    <location>
        <begin position="19"/>
        <end position="38"/>
    </location>
</feature>
<dbReference type="InterPro" id="IPR008988">
    <property type="entry name" value="Transcriptional_repressor_C"/>
</dbReference>
<keyword evidence="5" id="KW-0238">DNA-binding</keyword>
<gene>
    <name evidence="5" type="primary">birA</name>
    <name evidence="7" type="ORF">H9787_06550</name>
</gene>
<dbReference type="Pfam" id="PF02237">
    <property type="entry name" value="BPL_C"/>
    <property type="match status" value="1"/>
</dbReference>
<dbReference type="Gene3D" id="3.30.930.10">
    <property type="entry name" value="Bira Bifunctional Protein, Domain 2"/>
    <property type="match status" value="1"/>
</dbReference>
<dbReference type="InterPro" id="IPR045864">
    <property type="entry name" value="aa-tRNA-synth_II/BPL/LPL"/>
</dbReference>
<dbReference type="GO" id="GO:0016740">
    <property type="term" value="F:transferase activity"/>
    <property type="evidence" value="ECO:0007669"/>
    <property type="project" value="UniProtKB-ARBA"/>
</dbReference>
<keyword evidence="5" id="KW-0804">Transcription</keyword>
<evidence type="ECO:0000256" key="4">
    <source>
        <dbReference type="ARBA" id="ARBA00023267"/>
    </source>
</evidence>
<dbReference type="PROSITE" id="PS51733">
    <property type="entry name" value="BPL_LPL_CATALYTIC"/>
    <property type="match status" value="1"/>
</dbReference>
<comment type="similarity">
    <text evidence="5">Belongs to the biotin--protein ligase family.</text>
</comment>
<feature type="domain" description="BPL/LPL catalytic" evidence="6">
    <location>
        <begin position="66"/>
        <end position="261"/>
    </location>
</feature>
<comment type="catalytic activity">
    <reaction evidence="5">
        <text>biotin + L-lysyl-[protein] + ATP = N(6)-biotinyl-L-lysyl-[protein] + AMP + diphosphate + H(+)</text>
        <dbReference type="Rhea" id="RHEA:11756"/>
        <dbReference type="Rhea" id="RHEA-COMP:9752"/>
        <dbReference type="Rhea" id="RHEA-COMP:10505"/>
        <dbReference type="ChEBI" id="CHEBI:15378"/>
        <dbReference type="ChEBI" id="CHEBI:29969"/>
        <dbReference type="ChEBI" id="CHEBI:30616"/>
        <dbReference type="ChEBI" id="CHEBI:33019"/>
        <dbReference type="ChEBI" id="CHEBI:57586"/>
        <dbReference type="ChEBI" id="CHEBI:83144"/>
        <dbReference type="ChEBI" id="CHEBI:456215"/>
        <dbReference type="EC" id="6.3.4.15"/>
    </reaction>
</comment>
<keyword evidence="1 5" id="KW-0436">Ligase</keyword>
<evidence type="ECO:0000256" key="3">
    <source>
        <dbReference type="ARBA" id="ARBA00022840"/>
    </source>
</evidence>
<name>A0A9D2RRH9_9FIRM</name>
<accession>A0A9D2RRH9</accession>
<dbReference type="Pfam" id="PF08279">
    <property type="entry name" value="HTH_11"/>
    <property type="match status" value="1"/>
</dbReference>
<evidence type="ECO:0000256" key="5">
    <source>
        <dbReference type="HAMAP-Rule" id="MF_00978"/>
    </source>
</evidence>
<organism evidence="7 8">
    <name type="scientific">Candidatus Oscillibacter excrementigallinarum</name>
    <dbReference type="NCBI Taxonomy" id="2838716"/>
    <lineage>
        <taxon>Bacteria</taxon>
        <taxon>Bacillati</taxon>
        <taxon>Bacillota</taxon>
        <taxon>Clostridia</taxon>
        <taxon>Eubacteriales</taxon>
        <taxon>Oscillospiraceae</taxon>
        <taxon>Oscillibacter</taxon>
    </lineage>
</organism>
<dbReference type="CDD" id="cd16442">
    <property type="entry name" value="BPL"/>
    <property type="match status" value="1"/>
</dbReference>
<dbReference type="InterPro" id="IPR004143">
    <property type="entry name" value="BPL_LPL_catalytic"/>
</dbReference>
<reference evidence="7" key="1">
    <citation type="journal article" date="2021" name="PeerJ">
        <title>Extensive microbial diversity within the chicken gut microbiome revealed by metagenomics and culture.</title>
        <authorList>
            <person name="Gilroy R."/>
            <person name="Ravi A."/>
            <person name="Getino M."/>
            <person name="Pursley I."/>
            <person name="Horton D.L."/>
            <person name="Alikhan N.F."/>
            <person name="Baker D."/>
            <person name="Gharbi K."/>
            <person name="Hall N."/>
            <person name="Watson M."/>
            <person name="Adriaenssens E.M."/>
            <person name="Foster-Nyarko E."/>
            <person name="Jarju S."/>
            <person name="Secka A."/>
            <person name="Antonio M."/>
            <person name="Oren A."/>
            <person name="Chaudhuri R.R."/>
            <person name="La Ragione R."/>
            <person name="Hildebrand F."/>
            <person name="Pallen M.J."/>
        </authorList>
    </citation>
    <scope>NUCLEOTIDE SEQUENCE</scope>
    <source>
        <strain evidence="7">ChiBcec18-1249</strain>
    </source>
</reference>
<dbReference type="InterPro" id="IPR013196">
    <property type="entry name" value="HTH_11"/>
</dbReference>
<evidence type="ECO:0000313" key="8">
    <source>
        <dbReference type="Proteomes" id="UP000823824"/>
    </source>
</evidence>
<keyword evidence="2 5" id="KW-0547">Nucleotide-binding</keyword>
<dbReference type="InterPro" id="IPR036390">
    <property type="entry name" value="WH_DNA-bd_sf"/>
</dbReference>
<dbReference type="GO" id="GO:0005524">
    <property type="term" value="F:ATP binding"/>
    <property type="evidence" value="ECO:0007669"/>
    <property type="project" value="UniProtKB-UniRule"/>
</dbReference>
<evidence type="ECO:0000313" key="7">
    <source>
        <dbReference type="EMBL" id="HJB13355.1"/>
    </source>
</evidence>
<reference evidence="7" key="2">
    <citation type="submission" date="2021-04" db="EMBL/GenBank/DDBJ databases">
        <authorList>
            <person name="Gilroy R."/>
        </authorList>
    </citation>
    <scope>NUCLEOTIDE SEQUENCE</scope>
    <source>
        <strain evidence="7">ChiBcec18-1249</strain>
    </source>
</reference>
<protein>
    <recommendedName>
        <fullName evidence="5">Bifunctional ligase/repressor BirA</fullName>
    </recommendedName>
    <alternativeName>
        <fullName evidence="5">Biotin--[acetyl-CoA-carboxylase] ligase</fullName>
        <ecNumber evidence="5">6.3.4.15</ecNumber>
    </alternativeName>
    <alternativeName>
        <fullName evidence="5">Biotin--protein ligase</fullName>
    </alternativeName>
    <alternativeName>
        <fullName evidence="5">Biotin-[acetyl-CoA carboxylase] synthetase</fullName>
    </alternativeName>
</protein>
<evidence type="ECO:0000259" key="6">
    <source>
        <dbReference type="PROSITE" id="PS51733"/>
    </source>
</evidence>
<keyword evidence="4 5" id="KW-0092">Biotin</keyword>
<dbReference type="GO" id="GO:0009249">
    <property type="term" value="P:protein lipoylation"/>
    <property type="evidence" value="ECO:0007669"/>
    <property type="project" value="UniProtKB-ARBA"/>
</dbReference>
<dbReference type="Gene3D" id="2.30.30.100">
    <property type="match status" value="1"/>
</dbReference>
<comment type="function">
    <text evidence="5">Acts both as a biotin--[acetyl-CoA-carboxylase] ligase and a repressor.</text>
</comment>
<dbReference type="InterPro" id="IPR036388">
    <property type="entry name" value="WH-like_DNA-bd_sf"/>
</dbReference>
<dbReference type="GO" id="GO:0003677">
    <property type="term" value="F:DNA binding"/>
    <property type="evidence" value="ECO:0007669"/>
    <property type="project" value="UniProtKB-UniRule"/>
</dbReference>
<dbReference type="SUPFAM" id="SSF50037">
    <property type="entry name" value="C-terminal domain of transcriptional repressors"/>
    <property type="match status" value="1"/>
</dbReference>
<dbReference type="AlphaFoldDB" id="A0A9D2RRH9"/>
<dbReference type="GO" id="GO:0005737">
    <property type="term" value="C:cytoplasm"/>
    <property type="evidence" value="ECO:0007669"/>
    <property type="project" value="TreeGrafter"/>
</dbReference>